<dbReference type="InterPro" id="IPR018649">
    <property type="entry name" value="SHOCT"/>
</dbReference>
<dbReference type="AlphaFoldDB" id="A0A919H5E8"/>
<feature type="domain" description="DUF4429" evidence="2">
    <location>
        <begin position="153"/>
        <end position="242"/>
    </location>
</feature>
<accession>A0A919H5E8</accession>
<keyword evidence="4" id="KW-1185">Reference proteome</keyword>
<protein>
    <recommendedName>
        <fullName evidence="5">DUF4429 domain-containing protein</fullName>
    </recommendedName>
</protein>
<dbReference type="InterPro" id="IPR027860">
    <property type="entry name" value="DUF4429"/>
</dbReference>
<evidence type="ECO:0000259" key="1">
    <source>
        <dbReference type="Pfam" id="PF09851"/>
    </source>
</evidence>
<reference evidence="3" key="1">
    <citation type="submission" date="2020-09" db="EMBL/GenBank/DDBJ databases">
        <title>Whole genome shotgun sequence of Streptomyces xanthophaeus NBRC 12829.</title>
        <authorList>
            <person name="Komaki H."/>
            <person name="Tamura T."/>
        </authorList>
    </citation>
    <scope>NUCLEOTIDE SEQUENCE</scope>
    <source>
        <strain evidence="3">NBRC 12829</strain>
    </source>
</reference>
<sequence>MGAPPFTMCRMGDVLAGNHAVWEFDSDSVLIRFARGLRTPRTPRLLHALGSRRIPLEAVCGVELTPGKRDTVVLRALPRPGADPLMEAAAGQLREACDPYRLVLPGERAPHAAAFADALRSRLSPDAAEPAPRFLVDAPQPPLHLKAYDARLDFDGRAVTFRWSRTGATGTKWKAGDQHYPLTALTGLEWSSPEGSRGHLRLLPREPRQPAADPRPDHDLATAVFGVGYGAVHESLPFAAAVLAALRGRTPVGAVPRPRPGDDRLRHLGELHDAGLLTDAEYAALRARFTSGADA</sequence>
<evidence type="ECO:0008006" key="5">
    <source>
        <dbReference type="Google" id="ProtNLM"/>
    </source>
</evidence>
<organism evidence="3 4">
    <name type="scientific">Streptomyces xanthophaeus</name>
    <dbReference type="NCBI Taxonomy" id="67385"/>
    <lineage>
        <taxon>Bacteria</taxon>
        <taxon>Bacillati</taxon>
        <taxon>Actinomycetota</taxon>
        <taxon>Actinomycetes</taxon>
        <taxon>Kitasatosporales</taxon>
        <taxon>Streptomycetaceae</taxon>
        <taxon>Streptomyces</taxon>
    </lineage>
</organism>
<evidence type="ECO:0000259" key="2">
    <source>
        <dbReference type="Pfam" id="PF14472"/>
    </source>
</evidence>
<proteinExistence type="predicted"/>
<name>A0A919H5E8_9ACTN</name>
<dbReference type="EMBL" id="BNEE01000006">
    <property type="protein sequence ID" value="GHI89849.1"/>
    <property type="molecule type" value="Genomic_DNA"/>
</dbReference>
<dbReference type="Proteomes" id="UP000600026">
    <property type="component" value="Unassembled WGS sequence"/>
</dbReference>
<feature type="domain" description="DUF4429" evidence="2">
    <location>
        <begin position="22"/>
        <end position="119"/>
    </location>
</feature>
<evidence type="ECO:0000313" key="3">
    <source>
        <dbReference type="EMBL" id="GHI89849.1"/>
    </source>
</evidence>
<dbReference type="Pfam" id="PF14472">
    <property type="entry name" value="DUF4429"/>
    <property type="match status" value="2"/>
</dbReference>
<feature type="domain" description="SHOCT" evidence="1">
    <location>
        <begin position="263"/>
        <end position="288"/>
    </location>
</feature>
<comment type="caution">
    <text evidence="3">The sequence shown here is derived from an EMBL/GenBank/DDBJ whole genome shotgun (WGS) entry which is preliminary data.</text>
</comment>
<dbReference type="Pfam" id="PF09851">
    <property type="entry name" value="SHOCT"/>
    <property type="match status" value="1"/>
</dbReference>
<evidence type="ECO:0000313" key="4">
    <source>
        <dbReference type="Proteomes" id="UP000600026"/>
    </source>
</evidence>
<gene>
    <name evidence="3" type="ORF">Sxan_72130</name>
</gene>